<reference evidence="2 3" key="1">
    <citation type="submission" date="2024-06" db="EMBL/GenBank/DDBJ databases">
        <title>Genomic Encyclopedia of Type Strains, Phase IV (KMG-IV): sequencing the most valuable type-strain genomes for metagenomic binning, comparative biology and taxonomic classification.</title>
        <authorList>
            <person name="Goeker M."/>
        </authorList>
    </citation>
    <scope>NUCLEOTIDE SEQUENCE [LARGE SCALE GENOMIC DNA]</scope>
    <source>
        <strain evidence="2 3">DSM 17253</strain>
    </source>
</reference>
<dbReference type="PIRSF" id="PIRSF034852">
    <property type="entry name" value="UCP034852"/>
    <property type="match status" value="1"/>
</dbReference>
<dbReference type="SUPFAM" id="SSF89360">
    <property type="entry name" value="HesB-like domain"/>
    <property type="match status" value="1"/>
</dbReference>
<evidence type="ECO:0000313" key="2">
    <source>
        <dbReference type="EMBL" id="MET3546204.1"/>
    </source>
</evidence>
<dbReference type="Proteomes" id="UP001549098">
    <property type="component" value="Unassembled WGS sequence"/>
</dbReference>
<gene>
    <name evidence="2" type="ORF">ABID47_002820</name>
</gene>
<protein>
    <submittedName>
        <fullName evidence="2">Uncharacterized protein YneR</fullName>
    </submittedName>
</protein>
<evidence type="ECO:0000313" key="3">
    <source>
        <dbReference type="Proteomes" id="UP001549098"/>
    </source>
</evidence>
<dbReference type="InterPro" id="IPR008326">
    <property type="entry name" value="PdhI-like"/>
</dbReference>
<dbReference type="InterPro" id="IPR035903">
    <property type="entry name" value="HesB-like_dom_sf"/>
</dbReference>
<comment type="similarity">
    <text evidence="1">Belongs to the HesB/IscA family.</text>
</comment>
<comment type="caution">
    <text evidence="2">The sequence shown here is derived from an EMBL/GenBank/DDBJ whole genome shotgun (WGS) entry which is preliminary data.</text>
</comment>
<dbReference type="RefSeq" id="WP_145948987.1">
    <property type="nucleotide sequence ID" value="NZ_JARLKI010000001.1"/>
</dbReference>
<proteinExistence type="inferred from homology"/>
<accession>A0ABV2F387</accession>
<keyword evidence="3" id="KW-1185">Reference proteome</keyword>
<sequence length="107" mass="12208">MELRISPDAARWYKRELNLAEGAALRFFPRYSSGGGLHPGFSLGISVENPEHPVLKEELEGVAFFIEEQDTWYLQGYDLVVNYLAAYDDIEYVYEAEREHNTSATSS</sequence>
<organism evidence="2 3">
    <name type="scientific">Paenibacillus favisporus</name>
    <dbReference type="NCBI Taxonomy" id="221028"/>
    <lineage>
        <taxon>Bacteria</taxon>
        <taxon>Bacillati</taxon>
        <taxon>Bacillota</taxon>
        <taxon>Bacilli</taxon>
        <taxon>Bacillales</taxon>
        <taxon>Paenibacillaceae</taxon>
        <taxon>Paenibacillus</taxon>
    </lineage>
</organism>
<name>A0ABV2F387_9BACL</name>
<evidence type="ECO:0000256" key="1">
    <source>
        <dbReference type="ARBA" id="ARBA00006718"/>
    </source>
</evidence>
<dbReference type="EMBL" id="JBEPLV010000003">
    <property type="protein sequence ID" value="MET3546204.1"/>
    <property type="molecule type" value="Genomic_DNA"/>
</dbReference>